<dbReference type="EMBL" id="JANRMS010000940">
    <property type="protein sequence ID" value="KAJ3532655.1"/>
    <property type="molecule type" value="Genomic_DNA"/>
</dbReference>
<keyword evidence="2" id="KW-1185">Reference proteome</keyword>
<reference evidence="1" key="1">
    <citation type="submission" date="2022-08" db="EMBL/GenBank/DDBJ databases">
        <title>Genome Sequence of Fusarium decemcellulare.</title>
        <authorList>
            <person name="Buettner E."/>
        </authorList>
    </citation>
    <scope>NUCLEOTIDE SEQUENCE</scope>
    <source>
        <strain evidence="1">Babe19</strain>
    </source>
</reference>
<evidence type="ECO:0000313" key="2">
    <source>
        <dbReference type="Proteomes" id="UP001148629"/>
    </source>
</evidence>
<evidence type="ECO:0000313" key="1">
    <source>
        <dbReference type="EMBL" id="KAJ3532655.1"/>
    </source>
</evidence>
<protein>
    <submittedName>
        <fullName evidence="1">Uncharacterized protein</fullName>
    </submittedName>
</protein>
<organism evidence="1 2">
    <name type="scientific">Fusarium decemcellulare</name>
    <dbReference type="NCBI Taxonomy" id="57161"/>
    <lineage>
        <taxon>Eukaryota</taxon>
        <taxon>Fungi</taxon>
        <taxon>Dikarya</taxon>
        <taxon>Ascomycota</taxon>
        <taxon>Pezizomycotina</taxon>
        <taxon>Sordariomycetes</taxon>
        <taxon>Hypocreomycetidae</taxon>
        <taxon>Hypocreales</taxon>
        <taxon>Nectriaceae</taxon>
        <taxon>Fusarium</taxon>
        <taxon>Fusarium decemcellulare species complex</taxon>
    </lineage>
</organism>
<sequence length="539" mass="61018">MRAPQSPQDKEREKKKKRKKEKRKKKEEKAQAKERAKRAPIRDDPVLQKRWDHHLTRLNKKGVEDQRKFDPRMVNKLKKFWEENWDLFPETIRKSFLAAVDESYQTPTNITRPSNHKLWKSAVSSNQIDLDWGDEDATQLKQRTAFQTGGATKRMKERYPDLDILHTDVPETFPDRPSAWPEVGDPMPPPPPPTKLGRAERLPPRATTTAVGDSRPVSIFGGVASAGLTLPEKRKAGDEDHSISSMEKEYYGMSEDEPNKRPRRGTGQQDSYPTSSVPQPLPSSLLDFPNGMSYEEYERSLQPSTAGRGQSGHGQASLFDTPGIESEALLSPGLPRDEGNDAKPAQETLMAEEPAQVYHRSSALGDDTRDGKLKVKRNAYKESKDMEQGMDFISRHKDVLLPLIQEAVRNHIGEGPHLTKEGSDQIESNIQTLSQRLDTIATNTNKSSEQMEEKIKQQGGKIDALRTEVEALQAKIQTLEEANEQRIEEYGQLRAEVETLRARLQISDEDRQLRAQIEEELRCAQMRAAQTTSSVDVSN</sequence>
<proteinExistence type="predicted"/>
<name>A0ACC1S5R3_9HYPO</name>
<gene>
    <name evidence="1" type="ORF">NM208_g8345</name>
</gene>
<comment type="caution">
    <text evidence="1">The sequence shown here is derived from an EMBL/GenBank/DDBJ whole genome shotgun (WGS) entry which is preliminary data.</text>
</comment>
<dbReference type="Proteomes" id="UP001148629">
    <property type="component" value="Unassembled WGS sequence"/>
</dbReference>
<accession>A0ACC1S5R3</accession>